<dbReference type="EMBL" id="FNNC01000007">
    <property type="protein sequence ID" value="SDW92397.1"/>
    <property type="molecule type" value="Genomic_DNA"/>
</dbReference>
<dbReference type="RefSeq" id="WP_091616311.1">
    <property type="nucleotide sequence ID" value="NZ_FNNC01000007.1"/>
</dbReference>
<feature type="transmembrane region" description="Helical" evidence="1">
    <location>
        <begin position="30"/>
        <end position="48"/>
    </location>
</feature>
<name>A0A1H2XHP1_9BACI</name>
<keyword evidence="3" id="KW-1185">Reference proteome</keyword>
<protein>
    <submittedName>
        <fullName evidence="2">Uncharacterized protein</fullName>
    </submittedName>
</protein>
<dbReference type="AlphaFoldDB" id="A0A1H2XHP1"/>
<proteinExistence type="predicted"/>
<keyword evidence="1" id="KW-1133">Transmembrane helix</keyword>
<dbReference type="STRING" id="1122204.SAMN05421781_2752"/>
<keyword evidence="1" id="KW-0812">Transmembrane</keyword>
<organism evidence="2 3">
    <name type="scientific">Marinococcus luteus</name>
    <dbReference type="NCBI Taxonomy" id="1122204"/>
    <lineage>
        <taxon>Bacteria</taxon>
        <taxon>Bacillati</taxon>
        <taxon>Bacillota</taxon>
        <taxon>Bacilli</taxon>
        <taxon>Bacillales</taxon>
        <taxon>Bacillaceae</taxon>
        <taxon>Marinococcus</taxon>
    </lineage>
</organism>
<evidence type="ECO:0000313" key="2">
    <source>
        <dbReference type="EMBL" id="SDW92397.1"/>
    </source>
</evidence>
<gene>
    <name evidence="2" type="ORF">SAMN05421781_2752</name>
</gene>
<evidence type="ECO:0000313" key="3">
    <source>
        <dbReference type="Proteomes" id="UP000199488"/>
    </source>
</evidence>
<sequence>MRSPVLFTFNIIFLFLAAAAAGFFLWLGDTFYVIVAAIGMLSALLGVYQTGRKKPGSKKKSKEKSGGES</sequence>
<accession>A0A1H2XHP1</accession>
<dbReference type="Proteomes" id="UP000199488">
    <property type="component" value="Unassembled WGS sequence"/>
</dbReference>
<reference evidence="2 3" key="1">
    <citation type="submission" date="2016-10" db="EMBL/GenBank/DDBJ databases">
        <authorList>
            <person name="de Groot N.N."/>
        </authorList>
    </citation>
    <scope>NUCLEOTIDE SEQUENCE [LARGE SCALE GENOMIC DNA]</scope>
    <source>
        <strain evidence="2 3">DSM 23126</strain>
    </source>
</reference>
<keyword evidence="1" id="KW-0472">Membrane</keyword>
<evidence type="ECO:0000256" key="1">
    <source>
        <dbReference type="SAM" id="Phobius"/>
    </source>
</evidence>